<organism evidence="2 3">
    <name type="scientific">Antrodiella citrinella</name>
    <dbReference type="NCBI Taxonomy" id="2447956"/>
    <lineage>
        <taxon>Eukaryota</taxon>
        <taxon>Fungi</taxon>
        <taxon>Dikarya</taxon>
        <taxon>Basidiomycota</taxon>
        <taxon>Agaricomycotina</taxon>
        <taxon>Agaricomycetes</taxon>
        <taxon>Polyporales</taxon>
        <taxon>Steccherinaceae</taxon>
        <taxon>Antrodiella</taxon>
    </lineage>
</organism>
<reference evidence="2 3" key="1">
    <citation type="submission" date="2019-02" db="EMBL/GenBank/DDBJ databases">
        <title>Genome sequencing of the rare red list fungi Antrodiella citrinella (Flaviporus citrinellus).</title>
        <authorList>
            <person name="Buettner E."/>
            <person name="Kellner H."/>
        </authorList>
    </citation>
    <scope>NUCLEOTIDE SEQUENCE [LARGE SCALE GENOMIC DNA]</scope>
    <source>
        <strain evidence="2 3">DSM 108506</strain>
    </source>
</reference>
<evidence type="ECO:0000313" key="2">
    <source>
        <dbReference type="EMBL" id="THH29981.1"/>
    </source>
</evidence>
<proteinExistence type="predicted"/>
<dbReference type="Proteomes" id="UP000308730">
    <property type="component" value="Unassembled WGS sequence"/>
</dbReference>
<keyword evidence="3" id="KW-1185">Reference proteome</keyword>
<accession>A0A4S4MXD1</accession>
<comment type="caution">
    <text evidence="2">The sequence shown here is derived from an EMBL/GenBank/DDBJ whole genome shotgun (WGS) entry which is preliminary data.</text>
</comment>
<gene>
    <name evidence="2" type="ORF">EUX98_g4218</name>
</gene>
<feature type="chain" id="PRO_5020204544" evidence="1">
    <location>
        <begin position="23"/>
        <end position="123"/>
    </location>
</feature>
<feature type="signal peptide" evidence="1">
    <location>
        <begin position="1"/>
        <end position="22"/>
    </location>
</feature>
<evidence type="ECO:0000313" key="3">
    <source>
        <dbReference type="Proteomes" id="UP000308730"/>
    </source>
</evidence>
<sequence length="123" mass="13100">MRTAGIILAVFAIALIISAAHGREQSVSQRLLTQMGRDYPKLYAQLEVQREVSVTEHLVDVIGIISNTTAPFMAPPGCVAVTSRSSTFSMQSSMPTAQLQACGSERASREAALASTTLSNAMQ</sequence>
<keyword evidence="1" id="KW-0732">Signal</keyword>
<dbReference type="AlphaFoldDB" id="A0A4S4MXD1"/>
<name>A0A4S4MXD1_9APHY</name>
<evidence type="ECO:0000256" key="1">
    <source>
        <dbReference type="SAM" id="SignalP"/>
    </source>
</evidence>
<dbReference type="EMBL" id="SGPM01000099">
    <property type="protein sequence ID" value="THH29981.1"/>
    <property type="molecule type" value="Genomic_DNA"/>
</dbReference>
<protein>
    <submittedName>
        <fullName evidence="2">Uncharacterized protein</fullName>
    </submittedName>
</protein>